<protein>
    <submittedName>
        <fullName evidence="1">Uncharacterized protein</fullName>
    </submittedName>
</protein>
<proteinExistence type="predicted"/>
<organism evidence="1 2">
    <name type="scientific">Paraburkholderia ribeironis</name>
    <dbReference type="NCBI Taxonomy" id="1247936"/>
    <lineage>
        <taxon>Bacteria</taxon>
        <taxon>Pseudomonadati</taxon>
        <taxon>Pseudomonadota</taxon>
        <taxon>Betaproteobacteria</taxon>
        <taxon>Burkholderiales</taxon>
        <taxon>Burkholderiaceae</taxon>
        <taxon>Paraburkholderia</taxon>
    </lineage>
</organism>
<evidence type="ECO:0000313" key="1">
    <source>
        <dbReference type="EMBL" id="SIT47062.1"/>
    </source>
</evidence>
<accession>A0A1N7SI33</accession>
<dbReference type="RefSeq" id="WP_094782602.1">
    <property type="nucleotide sequence ID" value="NZ_CYGX02000071.1"/>
</dbReference>
<reference evidence="1 2" key="1">
    <citation type="submission" date="2016-12" db="EMBL/GenBank/DDBJ databases">
        <authorList>
            <person name="Song W.-J."/>
            <person name="Kurnit D.M."/>
        </authorList>
    </citation>
    <scope>NUCLEOTIDE SEQUENCE [LARGE SCALE GENOMIC DNA]</scope>
    <source>
        <strain evidence="1 2">STM7296</strain>
    </source>
</reference>
<evidence type="ECO:0000313" key="2">
    <source>
        <dbReference type="Proteomes" id="UP000187012"/>
    </source>
</evidence>
<name>A0A1N7SI33_9BURK</name>
<dbReference type="EMBL" id="CYGX02000071">
    <property type="protein sequence ID" value="SIT47062.1"/>
    <property type="molecule type" value="Genomic_DNA"/>
</dbReference>
<keyword evidence="2" id="KW-1185">Reference proteome</keyword>
<dbReference type="Proteomes" id="UP000187012">
    <property type="component" value="Unassembled WGS sequence"/>
</dbReference>
<dbReference type="AlphaFoldDB" id="A0A1N7SI33"/>
<gene>
    <name evidence="1" type="ORF">BN2475_710032</name>
</gene>
<dbReference type="STRING" id="1247936.BN2475_710032"/>
<sequence>MQASSVALPRGEWPMRSVIDFIGDGARGARGIGARAHRVRAADRHGRFAGSASQALDTMLAQGFAFGPHVDASRR</sequence>